<dbReference type="InterPro" id="IPR019291">
    <property type="entry name" value="Host_attachment_protein"/>
</dbReference>
<dbReference type="RefSeq" id="WP_091646522.1">
    <property type="nucleotide sequence ID" value="NZ_FOEG01000016.1"/>
</dbReference>
<sequence length="165" mass="18824">MSRYCVVVAEGSKARFFTVEHPEVPELESGPDLIERKTMSNPTHQAHGEEILADLRAGRNRTPNGSAHGYDDHRDGYDAECERRFAREIAQELDTMARSNGTRRVVLCAEKRMLGFLRPNLHHAIPNGVDLHEVPKDLAKLSPRKLHERLANDGHIPKRRGRRRH</sequence>
<dbReference type="Pfam" id="PF10116">
    <property type="entry name" value="Host_attach"/>
    <property type="match status" value="1"/>
</dbReference>
<evidence type="ECO:0000313" key="2">
    <source>
        <dbReference type="EMBL" id="SEP19234.1"/>
    </source>
</evidence>
<dbReference type="STRING" id="406100.SAMN04488052_11624"/>
<protein>
    <submittedName>
        <fullName evidence="2">Protein required for attachment to host cells</fullName>
    </submittedName>
</protein>
<gene>
    <name evidence="2" type="ORF">SAMN04488052_11624</name>
</gene>
<name>A0A1H8VV86_9GAMM</name>
<feature type="region of interest" description="Disordered" evidence="1">
    <location>
        <begin position="146"/>
        <end position="165"/>
    </location>
</feature>
<dbReference type="Proteomes" id="UP000199657">
    <property type="component" value="Unassembled WGS sequence"/>
</dbReference>
<accession>A0A1H8VV86</accession>
<proteinExistence type="predicted"/>
<dbReference type="OrthoDB" id="329419at2"/>
<dbReference type="AlphaFoldDB" id="A0A1H8VV86"/>
<keyword evidence="3" id="KW-1185">Reference proteome</keyword>
<evidence type="ECO:0000256" key="1">
    <source>
        <dbReference type="SAM" id="MobiDB-lite"/>
    </source>
</evidence>
<reference evidence="2 3" key="1">
    <citation type="submission" date="2016-10" db="EMBL/GenBank/DDBJ databases">
        <authorList>
            <person name="de Groot N.N."/>
        </authorList>
    </citation>
    <scope>NUCLEOTIDE SEQUENCE [LARGE SCALE GENOMIC DNA]</scope>
    <source>
        <strain evidence="2 3">CGMCC 1.6291</strain>
    </source>
</reference>
<dbReference type="EMBL" id="FOEG01000016">
    <property type="protein sequence ID" value="SEP19234.1"/>
    <property type="molecule type" value="Genomic_DNA"/>
</dbReference>
<organism evidence="2 3">
    <name type="scientific">Aquisalimonas asiatica</name>
    <dbReference type="NCBI Taxonomy" id="406100"/>
    <lineage>
        <taxon>Bacteria</taxon>
        <taxon>Pseudomonadati</taxon>
        <taxon>Pseudomonadota</taxon>
        <taxon>Gammaproteobacteria</taxon>
        <taxon>Chromatiales</taxon>
        <taxon>Ectothiorhodospiraceae</taxon>
        <taxon>Aquisalimonas</taxon>
    </lineage>
</organism>
<evidence type="ECO:0000313" key="3">
    <source>
        <dbReference type="Proteomes" id="UP000199657"/>
    </source>
</evidence>